<dbReference type="SUPFAM" id="SSF102114">
    <property type="entry name" value="Radical SAM enzymes"/>
    <property type="match status" value="1"/>
</dbReference>
<dbReference type="Pfam" id="PF04055">
    <property type="entry name" value="Radical_SAM"/>
    <property type="match status" value="1"/>
</dbReference>
<dbReference type="PANTHER" id="PTHR30538">
    <property type="entry name" value="LYSINE 2,3-AMINOMUTASE-RELATED"/>
    <property type="match status" value="1"/>
</dbReference>
<keyword evidence="4 11" id="KW-0004">4Fe-4S</keyword>
<dbReference type="InterPro" id="IPR025895">
    <property type="entry name" value="LAM_C_dom"/>
</dbReference>
<reference evidence="16" key="1">
    <citation type="journal article" date="2019" name="Microbiol. Immunol.">
        <title>Molecular and phenotypic characterization of Leptospira johnsonii sp. nov., Leptospira ellinghausenii sp. nov. and Leptospira ryugenii sp. nov. isolated from soil and water in Japan.</title>
        <authorList>
            <person name="Masuzawa T."/>
            <person name="Saito M."/>
            <person name="Nakao R."/>
            <person name="Nikaido Y."/>
            <person name="Matsumoto M."/>
            <person name="Ogawa M."/>
            <person name="Yokoyama M."/>
            <person name="Hidaka Y."/>
            <person name="Tomita J."/>
            <person name="Sakakibara K."/>
            <person name="Suzuki K."/>
            <person name="Yasuda S."/>
            <person name="Sato H."/>
            <person name="Yamaguchi M."/>
            <person name="Yoshida S.I."/>
            <person name="Koizumi N."/>
            <person name="Kawamura Y."/>
        </authorList>
    </citation>
    <scope>NUCLEOTIDE SEQUENCE [LARGE SCALE GENOMIC DNA]</scope>
    <source>
        <strain evidence="16">E18</strain>
    </source>
</reference>
<dbReference type="NCBIfam" id="TIGR00238">
    <property type="entry name" value="KamA family radical SAM protein"/>
    <property type="match status" value="1"/>
</dbReference>
<dbReference type="Proteomes" id="UP000245206">
    <property type="component" value="Unassembled WGS sequence"/>
</dbReference>
<keyword evidence="9 11" id="KW-0411">Iron-sulfur</keyword>
<evidence type="ECO:0000256" key="4">
    <source>
        <dbReference type="ARBA" id="ARBA00022485"/>
    </source>
</evidence>
<dbReference type="Gene3D" id="3.20.20.70">
    <property type="entry name" value="Aldolase class I"/>
    <property type="match status" value="1"/>
</dbReference>
<evidence type="ECO:0000313" key="16">
    <source>
        <dbReference type="Proteomes" id="UP000245206"/>
    </source>
</evidence>
<dbReference type="CDD" id="cd01335">
    <property type="entry name" value="Radical_SAM"/>
    <property type="match status" value="1"/>
</dbReference>
<evidence type="ECO:0000256" key="7">
    <source>
        <dbReference type="ARBA" id="ARBA00022898"/>
    </source>
</evidence>
<evidence type="ECO:0000256" key="9">
    <source>
        <dbReference type="ARBA" id="ARBA00023014"/>
    </source>
</evidence>
<protein>
    <submittedName>
        <fullName evidence="15">Lysine 2,3-aminomutase</fullName>
    </submittedName>
</protein>
<dbReference type="GO" id="GO:0016853">
    <property type="term" value="F:isomerase activity"/>
    <property type="evidence" value="ECO:0007669"/>
    <property type="project" value="UniProtKB-KW"/>
</dbReference>
<gene>
    <name evidence="15" type="primary">kamA</name>
    <name evidence="15" type="ORF">LPTSP2_33710</name>
</gene>
<dbReference type="Gene3D" id="6.10.140.1170">
    <property type="match status" value="1"/>
</dbReference>
<evidence type="ECO:0000256" key="13">
    <source>
        <dbReference type="SAM" id="Coils"/>
    </source>
</evidence>
<name>A0A2P2DHJ2_9LEPT</name>
<dbReference type="RefSeq" id="WP_108961059.1">
    <property type="nucleotide sequence ID" value="NZ_BFAZ01000010.1"/>
</dbReference>
<dbReference type="EMBL" id="BFAZ01000010">
    <property type="protein sequence ID" value="GBF44068.1"/>
    <property type="molecule type" value="Genomic_DNA"/>
</dbReference>
<evidence type="ECO:0000256" key="6">
    <source>
        <dbReference type="ARBA" id="ARBA00022723"/>
    </source>
</evidence>
<dbReference type="InterPro" id="IPR058240">
    <property type="entry name" value="rSAM_sf"/>
</dbReference>
<evidence type="ECO:0000256" key="3">
    <source>
        <dbReference type="ARBA" id="ARBA00008703"/>
    </source>
</evidence>
<evidence type="ECO:0000256" key="11">
    <source>
        <dbReference type="PIRSR" id="PIRSR004911-1"/>
    </source>
</evidence>
<evidence type="ECO:0000259" key="14">
    <source>
        <dbReference type="PROSITE" id="PS51918"/>
    </source>
</evidence>
<feature type="binding site" evidence="11">
    <location>
        <position position="111"/>
    </location>
    <ligand>
        <name>[4Fe-4S] cluster</name>
        <dbReference type="ChEBI" id="CHEBI:49883"/>
        <note>4Fe-4S-S-AdoMet</note>
    </ligand>
</feature>
<keyword evidence="5" id="KW-0949">S-adenosyl-L-methionine</keyword>
<dbReference type="Pfam" id="PF12544">
    <property type="entry name" value="LAM_C"/>
    <property type="match status" value="1"/>
</dbReference>
<keyword evidence="16" id="KW-1185">Reference proteome</keyword>
<dbReference type="AlphaFoldDB" id="A0A2P2DHJ2"/>
<dbReference type="GO" id="GO:0046872">
    <property type="term" value="F:metal ion binding"/>
    <property type="evidence" value="ECO:0007669"/>
    <property type="project" value="UniProtKB-KW"/>
</dbReference>
<evidence type="ECO:0000256" key="2">
    <source>
        <dbReference type="ARBA" id="ARBA00001966"/>
    </source>
</evidence>
<feature type="domain" description="Radical SAM core" evidence="14">
    <location>
        <begin position="97"/>
        <end position="312"/>
    </location>
</feature>
<dbReference type="InterPro" id="IPR007197">
    <property type="entry name" value="rSAM"/>
</dbReference>
<feature type="coiled-coil region" evidence="13">
    <location>
        <begin position="10"/>
        <end position="37"/>
    </location>
</feature>
<comment type="cofactor">
    <cofactor evidence="2">
        <name>[4Fe-4S] cluster</name>
        <dbReference type="ChEBI" id="CHEBI:49883"/>
    </cofactor>
</comment>
<feature type="binding site" evidence="11">
    <location>
        <position position="115"/>
    </location>
    <ligand>
        <name>[4Fe-4S] cluster</name>
        <dbReference type="ChEBI" id="CHEBI:49883"/>
        <note>4Fe-4S-S-AdoMet</note>
    </ligand>
</feature>
<evidence type="ECO:0000313" key="15">
    <source>
        <dbReference type="EMBL" id="GBF44068.1"/>
    </source>
</evidence>
<comment type="similarity">
    <text evidence="3">Belongs to the radical SAM superfamily. KamA family.</text>
</comment>
<evidence type="ECO:0000256" key="12">
    <source>
        <dbReference type="PIRSR" id="PIRSR603739-50"/>
    </source>
</evidence>
<dbReference type="InterPro" id="IPR003739">
    <property type="entry name" value="Lys_aminomutase/Glu_NH3_mut"/>
</dbReference>
<comment type="cofactor">
    <cofactor evidence="1 12">
        <name>pyridoxal 5'-phosphate</name>
        <dbReference type="ChEBI" id="CHEBI:597326"/>
    </cofactor>
</comment>
<keyword evidence="10" id="KW-0413">Isomerase</keyword>
<proteinExistence type="inferred from homology"/>
<evidence type="ECO:0000256" key="5">
    <source>
        <dbReference type="ARBA" id="ARBA00022691"/>
    </source>
</evidence>
<dbReference type="PIRSF" id="PIRSF004911">
    <property type="entry name" value="DUF160"/>
    <property type="match status" value="1"/>
</dbReference>
<feature type="modified residue" description="N6-(pyridoxal phosphate)lysine" evidence="12">
    <location>
        <position position="324"/>
    </location>
</feature>
<evidence type="ECO:0000256" key="8">
    <source>
        <dbReference type="ARBA" id="ARBA00023004"/>
    </source>
</evidence>
<dbReference type="OrthoDB" id="9768064at2"/>
<feature type="binding site" evidence="11">
    <location>
        <position position="118"/>
    </location>
    <ligand>
        <name>[4Fe-4S] cluster</name>
        <dbReference type="ChEBI" id="CHEBI:49883"/>
        <note>4Fe-4S-S-AdoMet</note>
    </ligand>
</feature>
<keyword evidence="6 11" id="KW-0479">Metal-binding</keyword>
<dbReference type="SFLD" id="SFLDS00029">
    <property type="entry name" value="Radical_SAM"/>
    <property type="match status" value="1"/>
</dbReference>
<evidence type="ECO:0000256" key="1">
    <source>
        <dbReference type="ARBA" id="ARBA00001933"/>
    </source>
</evidence>
<keyword evidence="7 12" id="KW-0663">Pyridoxal phosphate</keyword>
<dbReference type="InterPro" id="IPR013785">
    <property type="entry name" value="Aldolase_TIM"/>
</dbReference>
<keyword evidence="13" id="KW-0175">Coiled coil</keyword>
<evidence type="ECO:0000256" key="10">
    <source>
        <dbReference type="ARBA" id="ARBA00023235"/>
    </source>
</evidence>
<dbReference type="PROSITE" id="PS51918">
    <property type="entry name" value="RADICAL_SAM"/>
    <property type="match status" value="1"/>
</dbReference>
<dbReference type="GO" id="GO:0051539">
    <property type="term" value="F:4 iron, 4 sulfur cluster binding"/>
    <property type="evidence" value="ECO:0007669"/>
    <property type="project" value="UniProtKB-KW"/>
</dbReference>
<keyword evidence="8" id="KW-0408">Iron</keyword>
<sequence length="354" mass="41257">MTWSDWKWQLQNRITTLADLEKEITLTEEERDSFARAYEQFQFAVTPYYLQLLDKNNPHCPIRKQILPRAGELVRKPNETEDPLAEETHMPVKGVTHRYPDRAIWYISHVCAVYCRFCTRKRKVSDPEETPNRMEWEKALDYFRTQTKLREVILSGGDPLTLSDSSLDTLLSELKQIPHLNQIRIHSRHPVTMPMRLTESLNSVFSKHFPLYMVTHFNHPNEISEETKFYVMRMIKEGHVSVFNQSVLLSGINDDAEILSDLNYKLISIGIKPYYLHQCDEVFGSSDFVVPMEKGIEIYRKLRGYHSGITIPSYVKDLTGGGGKVLLSPEYLQKKTENGYLFQNYLGDEYEVGH</sequence>
<accession>A0A2P2DHJ2</accession>
<dbReference type="SFLD" id="SFLDG01070">
    <property type="entry name" value="PLP-dependent"/>
    <property type="match status" value="1"/>
</dbReference>
<comment type="caution">
    <text evidence="15">The sequence shown here is derived from an EMBL/GenBank/DDBJ whole genome shotgun (WGS) entry which is preliminary data.</text>
</comment>
<organism evidence="15 16">
    <name type="scientific">Leptospira ellinghausenii</name>
    <dbReference type="NCBI Taxonomy" id="1917822"/>
    <lineage>
        <taxon>Bacteria</taxon>
        <taxon>Pseudomonadati</taxon>
        <taxon>Spirochaetota</taxon>
        <taxon>Spirochaetia</taxon>
        <taxon>Leptospirales</taxon>
        <taxon>Leptospiraceae</taxon>
        <taxon>Leptospira</taxon>
    </lineage>
</organism>
<dbReference type="PANTHER" id="PTHR30538:SF1">
    <property type="entry name" value="L-LYSINE 2,3-AMINOMUTASE"/>
    <property type="match status" value="1"/>
</dbReference>